<evidence type="ECO:0000313" key="5">
    <source>
        <dbReference type="EMBL" id="PSB37388.1"/>
    </source>
</evidence>
<evidence type="ECO:0000256" key="2">
    <source>
        <dbReference type="ARBA" id="ARBA00022573"/>
    </source>
</evidence>
<accession>A0ABX5F9Q8</accession>
<protein>
    <submittedName>
        <fullName evidence="5">Precorrin-6A reductase</fullName>
    </submittedName>
</protein>
<dbReference type="Pfam" id="PF02571">
    <property type="entry name" value="CbiJ"/>
    <property type="match status" value="1"/>
</dbReference>
<comment type="caution">
    <text evidence="5">The sequence shown here is derived from an EMBL/GenBank/DDBJ whole genome shotgun (WGS) entry which is preliminary data.</text>
</comment>
<organism evidence="5 6">
    <name type="scientific">Aphanothece cf. minutissima CCALA 015</name>
    <dbReference type="NCBI Taxonomy" id="2107695"/>
    <lineage>
        <taxon>Bacteria</taxon>
        <taxon>Bacillati</taxon>
        <taxon>Cyanobacteriota</taxon>
        <taxon>Cyanophyceae</taxon>
        <taxon>Oscillatoriophycideae</taxon>
        <taxon>Chroococcales</taxon>
        <taxon>Aphanothecaceae</taxon>
        <taxon>Aphanothece</taxon>
    </lineage>
</organism>
<dbReference type="PROSITE" id="PS51014">
    <property type="entry name" value="COBK_CBIJ"/>
    <property type="match status" value="1"/>
</dbReference>
<dbReference type="PANTHER" id="PTHR36925">
    <property type="entry name" value="COBALT-PRECORRIN-6A REDUCTASE"/>
    <property type="match status" value="1"/>
</dbReference>
<dbReference type="Proteomes" id="UP000238218">
    <property type="component" value="Unassembled WGS sequence"/>
</dbReference>
<proteinExistence type="predicted"/>
<evidence type="ECO:0000256" key="4">
    <source>
        <dbReference type="SAM" id="MobiDB-lite"/>
    </source>
</evidence>
<evidence type="ECO:0000313" key="6">
    <source>
        <dbReference type="Proteomes" id="UP000238218"/>
    </source>
</evidence>
<dbReference type="RefSeq" id="WP_106221561.1">
    <property type="nucleotide sequence ID" value="NZ_PVWP01000006.1"/>
</dbReference>
<keyword evidence="6" id="KW-1185">Reference proteome</keyword>
<evidence type="ECO:0000256" key="3">
    <source>
        <dbReference type="ARBA" id="ARBA00023002"/>
    </source>
</evidence>
<sequence length="293" mass="30438">MHPPDGIQADPPGRAGGRDGGWDVSGGSAGGGGRIWLVAGTGEGPALARRLLARGWRLKVSLVSRSAALAYGAHPRQELAVGAIGGDDGPEAGVAAELADAGRREAPYTWVIDATHPFATRISAALARGCSARTQPLLRLLRPDLGAGGAQPLEDLAGLGRLCRPGERLLLAIGARRLAEAVAASPGVLHHARLLPQGGALATSLAAGLPPQRLAPLRPGGDGRIERALCRHWQIDTVLCRRSGGANEARWHRICADLGLRLLLLERPGEPARVEALPLEALLARLGDTEQNG</sequence>
<evidence type="ECO:0000256" key="1">
    <source>
        <dbReference type="ARBA" id="ARBA00004953"/>
    </source>
</evidence>
<keyword evidence="2" id="KW-0169">Cobalamin biosynthesis</keyword>
<dbReference type="InterPro" id="IPR003723">
    <property type="entry name" value="Precorrin-6x_reduct"/>
</dbReference>
<feature type="region of interest" description="Disordered" evidence="4">
    <location>
        <begin position="1"/>
        <end position="25"/>
    </location>
</feature>
<keyword evidence="3" id="KW-0560">Oxidoreductase</keyword>
<name>A0ABX5F9Q8_9CHRO</name>
<dbReference type="PANTHER" id="PTHR36925:SF1">
    <property type="entry name" value="COBALT-PRECORRIN-6A REDUCTASE"/>
    <property type="match status" value="1"/>
</dbReference>
<comment type="pathway">
    <text evidence="1">Cofactor biosynthesis; adenosylcobalamin biosynthesis.</text>
</comment>
<reference evidence="5 6" key="1">
    <citation type="submission" date="2018-03" db="EMBL/GenBank/DDBJ databases">
        <title>The ancient ancestry and fast evolution of plastids.</title>
        <authorList>
            <person name="Moore K.R."/>
            <person name="Magnabosco C."/>
            <person name="Momper L."/>
            <person name="Gold D.A."/>
            <person name="Bosak T."/>
            <person name="Fournier G.P."/>
        </authorList>
    </citation>
    <scope>NUCLEOTIDE SEQUENCE [LARGE SCALE GENOMIC DNA]</scope>
    <source>
        <strain evidence="5 6">CCALA 015</strain>
    </source>
</reference>
<gene>
    <name evidence="5" type="ORF">C7B81_09870</name>
</gene>
<dbReference type="EMBL" id="PVWP01000006">
    <property type="protein sequence ID" value="PSB37388.1"/>
    <property type="molecule type" value="Genomic_DNA"/>
</dbReference>